<evidence type="ECO:0000313" key="3">
    <source>
        <dbReference type="EMBL" id="NMO18814.1"/>
    </source>
</evidence>
<proteinExistence type="predicted"/>
<dbReference type="AlphaFoldDB" id="A0A848LMK3"/>
<feature type="region of interest" description="Disordered" evidence="1">
    <location>
        <begin position="25"/>
        <end position="47"/>
    </location>
</feature>
<protein>
    <recommendedName>
        <fullName evidence="5">Lipoprotein</fullName>
    </recommendedName>
</protein>
<feature type="chain" id="PRO_5032449370" description="Lipoprotein" evidence="2">
    <location>
        <begin position="24"/>
        <end position="534"/>
    </location>
</feature>
<keyword evidence="2" id="KW-0732">Signal</keyword>
<dbReference type="SUPFAM" id="SSF75011">
    <property type="entry name" value="3-carboxy-cis,cis-mucoante lactonizing enzyme"/>
    <property type="match status" value="1"/>
</dbReference>
<keyword evidence="4" id="KW-1185">Reference proteome</keyword>
<evidence type="ECO:0000256" key="1">
    <source>
        <dbReference type="SAM" id="MobiDB-lite"/>
    </source>
</evidence>
<dbReference type="PROSITE" id="PS51257">
    <property type="entry name" value="PROKAR_LIPOPROTEIN"/>
    <property type="match status" value="1"/>
</dbReference>
<sequence length="534" mass="58461">MRTWLRGAVASLLAVGTSLTGCASETVEEAPRAPIPEQEIKREDRGDWEPERLAECRLITDGGSTAECGSLESFDLSACDAESLEALDAQGSFTLHLVDDKILENDNLQAIGGLKFLPDGRVLANGSPMMETRVDSRTFFLSGHGTLPDGRVFRDSLVGCKARGPHRVTGCFVSCLEGESPLQATFEAEKVVRRPGEVESSGLTLTGEAAVPRGEAVDVYVTHGHAYVVALRKTFAGPGGLFVYDLSDRASPRLVKSITFPGDSYWNGVWAKDDALYVASGDTGVLVFDISNPADPLFLRSLPGDGPRDVHTLYADGNRLYAMSIWPSEVTLIFDVTDAKQPVLLGRYQDPSVRPGVISFPHDAMAHGDRLYVSHLRGGLLILDVSDPLNVVKLGQYSYPRSTTHTSRVGRFGDRVIAFEGGEDWGAHLRVLDITDPAHIRLIGEYRLSPGISIHNMELKGDRLFVAHYQHGVRVLDVSRPEHPREIGYYNTWREADPYRGYSFFDGAIGIRLPGDGYLYAVDTSRGLLIFPEP</sequence>
<dbReference type="Pfam" id="PF08309">
    <property type="entry name" value="LVIVD"/>
    <property type="match status" value="5"/>
</dbReference>
<organism evidence="3 4">
    <name type="scientific">Pyxidicoccus fallax</name>
    <dbReference type="NCBI Taxonomy" id="394095"/>
    <lineage>
        <taxon>Bacteria</taxon>
        <taxon>Pseudomonadati</taxon>
        <taxon>Myxococcota</taxon>
        <taxon>Myxococcia</taxon>
        <taxon>Myxococcales</taxon>
        <taxon>Cystobacterineae</taxon>
        <taxon>Myxococcaceae</taxon>
        <taxon>Pyxidicoccus</taxon>
    </lineage>
</organism>
<gene>
    <name evidence="3" type="ORF">HG543_28705</name>
</gene>
<evidence type="ECO:0008006" key="5">
    <source>
        <dbReference type="Google" id="ProtNLM"/>
    </source>
</evidence>
<name>A0A848LMK3_9BACT</name>
<dbReference type="EMBL" id="JABBJJ010000155">
    <property type="protein sequence ID" value="NMO18814.1"/>
    <property type="molecule type" value="Genomic_DNA"/>
</dbReference>
<evidence type="ECO:0000313" key="4">
    <source>
        <dbReference type="Proteomes" id="UP000518300"/>
    </source>
</evidence>
<dbReference type="InterPro" id="IPR015943">
    <property type="entry name" value="WD40/YVTN_repeat-like_dom_sf"/>
</dbReference>
<reference evidence="3 4" key="1">
    <citation type="submission" date="2020-04" db="EMBL/GenBank/DDBJ databases">
        <title>Draft genome of Pyxidicoccus fallax type strain.</title>
        <authorList>
            <person name="Whitworth D.E."/>
        </authorList>
    </citation>
    <scope>NUCLEOTIDE SEQUENCE [LARGE SCALE GENOMIC DNA]</scope>
    <source>
        <strain evidence="3 4">DSM 14698</strain>
    </source>
</reference>
<dbReference type="Gene3D" id="2.130.10.10">
    <property type="entry name" value="YVTN repeat-like/Quinoprotein amine dehydrogenase"/>
    <property type="match status" value="1"/>
</dbReference>
<dbReference type="Proteomes" id="UP000518300">
    <property type="component" value="Unassembled WGS sequence"/>
</dbReference>
<comment type="caution">
    <text evidence="3">The sequence shown here is derived from an EMBL/GenBank/DDBJ whole genome shotgun (WGS) entry which is preliminary data.</text>
</comment>
<feature type="compositionally biased region" description="Basic and acidic residues" evidence="1">
    <location>
        <begin position="38"/>
        <end position="47"/>
    </location>
</feature>
<feature type="signal peptide" evidence="2">
    <location>
        <begin position="1"/>
        <end position="23"/>
    </location>
</feature>
<accession>A0A848LMK3</accession>
<evidence type="ECO:0000256" key="2">
    <source>
        <dbReference type="SAM" id="SignalP"/>
    </source>
</evidence>
<dbReference type="RefSeq" id="WP_169348077.1">
    <property type="nucleotide sequence ID" value="NZ_JABBJJ010000155.1"/>
</dbReference>
<dbReference type="InterPro" id="IPR013211">
    <property type="entry name" value="LVIVD"/>
</dbReference>